<dbReference type="AlphaFoldDB" id="A0A5S9II52"/>
<keyword evidence="2" id="KW-0813">Transport</keyword>
<evidence type="ECO:0000313" key="5">
    <source>
        <dbReference type="Proteomes" id="UP000326354"/>
    </source>
</evidence>
<accession>A0A5S9II52</accession>
<dbReference type="PANTHER" id="PTHR43386">
    <property type="entry name" value="OLIGOPEPTIDE TRANSPORT SYSTEM PERMEASE PROTEIN APPC"/>
    <property type="match status" value="1"/>
</dbReference>
<dbReference type="EMBL" id="AP019860">
    <property type="protein sequence ID" value="BBM82259.1"/>
    <property type="molecule type" value="Genomic_DNA"/>
</dbReference>
<protein>
    <submittedName>
        <fullName evidence="4">ABC transporter permease</fullName>
    </submittedName>
</protein>
<feature type="transmembrane region" description="Helical" evidence="3">
    <location>
        <begin position="69"/>
        <end position="91"/>
    </location>
</feature>
<sequence length="264" mass="30346">MEKRNNILLIITATLLATWVLPFIITSETATSKSQAPTLSSFLIFGTYHNDNLLFLVLEAAKISLTISFYALVISATLCLLTLVIDFYINFPFMNYLLKIANYFPRLFVLIFFSALLKLHQTSHLSFSPSFYLILILGISGTFFLLAQTHKEISDGKKTLYVHFACSLPIPKYKIFLRHVLRNSITFPINIVKQMRDNIMFIAILPFTGVVHLQPEDLGGLIHKYFLQPDAFNEGWWILIFPCLFLIWLIFIFDLLTQSIFSSQ</sequence>
<dbReference type="KEGG" id="uam:UABAM_00602"/>
<reference evidence="4 5" key="1">
    <citation type="submission" date="2019-08" db="EMBL/GenBank/DDBJ databases">
        <title>Complete genome sequence of Candidatus Uab amorphum.</title>
        <authorList>
            <person name="Shiratori T."/>
            <person name="Suzuki S."/>
            <person name="Kakizawa Y."/>
            <person name="Ishida K."/>
        </authorList>
    </citation>
    <scope>NUCLEOTIDE SEQUENCE [LARGE SCALE GENOMIC DNA]</scope>
    <source>
        <strain evidence="4 5">SRT547</strain>
    </source>
</reference>
<evidence type="ECO:0000256" key="3">
    <source>
        <dbReference type="SAM" id="Phobius"/>
    </source>
</evidence>
<evidence type="ECO:0000256" key="1">
    <source>
        <dbReference type="ARBA" id="ARBA00004651"/>
    </source>
</evidence>
<dbReference type="InterPro" id="IPR050366">
    <property type="entry name" value="BP-dependent_transpt_permease"/>
</dbReference>
<dbReference type="RefSeq" id="WP_151966510.1">
    <property type="nucleotide sequence ID" value="NZ_AP019860.1"/>
</dbReference>
<feature type="transmembrane region" description="Helical" evidence="3">
    <location>
        <begin position="7"/>
        <end position="25"/>
    </location>
</feature>
<evidence type="ECO:0000256" key="2">
    <source>
        <dbReference type="ARBA" id="ARBA00022448"/>
    </source>
</evidence>
<feature type="transmembrane region" description="Helical" evidence="3">
    <location>
        <begin position="198"/>
        <end position="215"/>
    </location>
</feature>
<gene>
    <name evidence="4" type="ORF">UABAM_00602</name>
</gene>
<feature type="transmembrane region" description="Helical" evidence="3">
    <location>
        <begin position="235"/>
        <end position="256"/>
    </location>
</feature>
<name>A0A5S9II52_UABAM</name>
<keyword evidence="3" id="KW-0472">Membrane</keyword>
<keyword evidence="3" id="KW-1133">Transmembrane helix</keyword>
<keyword evidence="5" id="KW-1185">Reference proteome</keyword>
<feature type="transmembrane region" description="Helical" evidence="3">
    <location>
        <begin position="37"/>
        <end position="57"/>
    </location>
</feature>
<dbReference type="Proteomes" id="UP000326354">
    <property type="component" value="Chromosome"/>
</dbReference>
<evidence type="ECO:0000313" key="4">
    <source>
        <dbReference type="EMBL" id="BBM82259.1"/>
    </source>
</evidence>
<dbReference type="GO" id="GO:0005886">
    <property type="term" value="C:plasma membrane"/>
    <property type="evidence" value="ECO:0007669"/>
    <property type="project" value="UniProtKB-SubCell"/>
</dbReference>
<keyword evidence="3" id="KW-0812">Transmembrane</keyword>
<dbReference type="PANTHER" id="PTHR43386:SF1">
    <property type="entry name" value="D,D-DIPEPTIDE TRANSPORT SYSTEM PERMEASE PROTEIN DDPC-RELATED"/>
    <property type="match status" value="1"/>
</dbReference>
<feature type="transmembrane region" description="Helical" evidence="3">
    <location>
        <begin position="131"/>
        <end position="148"/>
    </location>
</feature>
<proteinExistence type="predicted"/>
<feature type="transmembrane region" description="Helical" evidence="3">
    <location>
        <begin position="103"/>
        <end position="119"/>
    </location>
</feature>
<feature type="transmembrane region" description="Helical" evidence="3">
    <location>
        <begin position="160"/>
        <end position="177"/>
    </location>
</feature>
<comment type="subcellular location">
    <subcellularLocation>
        <location evidence="1">Cell membrane</location>
        <topology evidence="1">Multi-pass membrane protein</topology>
    </subcellularLocation>
</comment>
<organism evidence="4 5">
    <name type="scientific">Uabimicrobium amorphum</name>
    <dbReference type="NCBI Taxonomy" id="2596890"/>
    <lineage>
        <taxon>Bacteria</taxon>
        <taxon>Pseudomonadati</taxon>
        <taxon>Planctomycetota</taxon>
        <taxon>Candidatus Uabimicrobiia</taxon>
        <taxon>Candidatus Uabimicrobiales</taxon>
        <taxon>Candidatus Uabimicrobiaceae</taxon>
        <taxon>Candidatus Uabimicrobium</taxon>
    </lineage>
</organism>